<evidence type="ECO:0000313" key="1">
    <source>
        <dbReference type="EMBL" id="RNA30617.1"/>
    </source>
</evidence>
<organism evidence="1 2">
    <name type="scientific">Brachionus plicatilis</name>
    <name type="common">Marine rotifer</name>
    <name type="synonym">Brachionus muelleri</name>
    <dbReference type="NCBI Taxonomy" id="10195"/>
    <lineage>
        <taxon>Eukaryota</taxon>
        <taxon>Metazoa</taxon>
        <taxon>Spiralia</taxon>
        <taxon>Gnathifera</taxon>
        <taxon>Rotifera</taxon>
        <taxon>Eurotatoria</taxon>
        <taxon>Monogononta</taxon>
        <taxon>Pseudotrocha</taxon>
        <taxon>Ploima</taxon>
        <taxon>Brachionidae</taxon>
        <taxon>Brachionus</taxon>
    </lineage>
</organism>
<reference evidence="1 2" key="1">
    <citation type="journal article" date="2018" name="Sci. Rep.">
        <title>Genomic signatures of local adaptation to the degree of environmental predictability in rotifers.</title>
        <authorList>
            <person name="Franch-Gras L."/>
            <person name="Hahn C."/>
            <person name="Garcia-Roger E.M."/>
            <person name="Carmona M.J."/>
            <person name="Serra M."/>
            <person name="Gomez A."/>
        </authorList>
    </citation>
    <scope>NUCLEOTIDE SEQUENCE [LARGE SCALE GENOMIC DNA]</scope>
    <source>
        <strain evidence="1">HYR1</strain>
    </source>
</reference>
<evidence type="ECO:0000313" key="2">
    <source>
        <dbReference type="Proteomes" id="UP000276133"/>
    </source>
</evidence>
<dbReference type="Proteomes" id="UP000276133">
    <property type="component" value="Unassembled WGS sequence"/>
</dbReference>
<proteinExistence type="predicted"/>
<comment type="caution">
    <text evidence="1">The sequence shown here is derived from an EMBL/GenBank/DDBJ whole genome shotgun (WGS) entry which is preliminary data.</text>
</comment>
<sequence length="142" mass="16972">MCLVFVREQYERTCNVDDKKKAKEKKIRKKSLPHLNIVSKFLISLENSESNVSLISPGFNNIYCYKENRTLLKRCHPTFLIITLTYIKKIHDFDLNLRLKNNKRQIILSIFPLGYFVKFRCKFTYGKLKKWYLSLNEIMVAE</sequence>
<protein>
    <submittedName>
        <fullName evidence="1">Uncharacterized protein</fullName>
    </submittedName>
</protein>
<dbReference type="AlphaFoldDB" id="A0A3M7S4S5"/>
<name>A0A3M7S4S5_BRAPC</name>
<dbReference type="EMBL" id="REGN01002066">
    <property type="protein sequence ID" value="RNA30617.1"/>
    <property type="molecule type" value="Genomic_DNA"/>
</dbReference>
<accession>A0A3M7S4S5</accession>
<gene>
    <name evidence="1" type="ORF">BpHYR1_051198</name>
</gene>
<keyword evidence="2" id="KW-1185">Reference proteome</keyword>